<evidence type="ECO:0000256" key="4">
    <source>
        <dbReference type="ARBA" id="ARBA00022692"/>
    </source>
</evidence>
<feature type="transmembrane region" description="Helical" evidence="8">
    <location>
        <begin position="105"/>
        <end position="127"/>
    </location>
</feature>
<evidence type="ECO:0000256" key="3">
    <source>
        <dbReference type="ARBA" id="ARBA00022670"/>
    </source>
</evidence>
<feature type="transmembrane region" description="Helical" evidence="8">
    <location>
        <begin position="147"/>
        <end position="168"/>
    </location>
</feature>
<evidence type="ECO:0000256" key="6">
    <source>
        <dbReference type="ARBA" id="ARBA00022989"/>
    </source>
</evidence>
<dbReference type="GO" id="GO:0008233">
    <property type="term" value="F:peptidase activity"/>
    <property type="evidence" value="ECO:0007669"/>
    <property type="project" value="UniProtKB-KW"/>
</dbReference>
<name>A0A290ZG62_9PSEU</name>
<keyword evidence="6 8" id="KW-1133">Transmembrane helix</keyword>
<comment type="subcellular location">
    <subcellularLocation>
        <location evidence="1">Cell membrane</location>
        <topology evidence="1">Multi-pass membrane protein</topology>
    </subcellularLocation>
</comment>
<dbReference type="InterPro" id="IPR026392">
    <property type="entry name" value="Exo/Archaeosortase_dom"/>
</dbReference>
<accession>A0A290ZG62</accession>
<dbReference type="AlphaFoldDB" id="A0A290ZG62"/>
<dbReference type="Proteomes" id="UP000218505">
    <property type="component" value="Chromosome"/>
</dbReference>
<keyword evidence="3" id="KW-0645">Protease</keyword>
<dbReference type="KEGG" id="apre:CNX65_05015"/>
<feature type="transmembrane region" description="Helical" evidence="8">
    <location>
        <begin position="80"/>
        <end position="98"/>
    </location>
</feature>
<sequence length="171" mass="17717">MLAVPRPGRLHRVVVAALLGGSAALVLAHTAYRAAEITLAGALLGLIGEDGVEVAAHRQTVYFGLGTDAPLGLRMTPECTSAFLLVPLLVVGAVMVALRPRITRSVLLALAVAGGAVVLVNQARVLLMVGLVRWLGVADGYHWGHTLLGSLVSVFGGAAALVAFTWLATRR</sequence>
<evidence type="ECO:0000256" key="1">
    <source>
        <dbReference type="ARBA" id="ARBA00004651"/>
    </source>
</evidence>
<evidence type="ECO:0000256" key="2">
    <source>
        <dbReference type="ARBA" id="ARBA00022475"/>
    </source>
</evidence>
<keyword evidence="4 8" id="KW-0812">Transmembrane</keyword>
<evidence type="ECO:0000256" key="7">
    <source>
        <dbReference type="ARBA" id="ARBA00023136"/>
    </source>
</evidence>
<evidence type="ECO:0000256" key="8">
    <source>
        <dbReference type="SAM" id="Phobius"/>
    </source>
</evidence>
<keyword evidence="2" id="KW-1003">Cell membrane</keyword>
<evidence type="ECO:0000313" key="9">
    <source>
        <dbReference type="EMBL" id="ATE57991.1"/>
    </source>
</evidence>
<organism evidence="9 10">
    <name type="scientific">Actinosynnema pretiosum</name>
    <dbReference type="NCBI Taxonomy" id="42197"/>
    <lineage>
        <taxon>Bacteria</taxon>
        <taxon>Bacillati</taxon>
        <taxon>Actinomycetota</taxon>
        <taxon>Actinomycetes</taxon>
        <taxon>Pseudonocardiales</taxon>
        <taxon>Pseudonocardiaceae</taxon>
        <taxon>Actinosynnema</taxon>
    </lineage>
</organism>
<dbReference type="NCBIfam" id="TIGR04178">
    <property type="entry name" value="exo_archaeo"/>
    <property type="match status" value="1"/>
</dbReference>
<keyword evidence="7 8" id="KW-0472">Membrane</keyword>
<proteinExistence type="predicted"/>
<protein>
    <submittedName>
        <fullName evidence="9">Exosortase/archaeosortase family protein</fullName>
    </submittedName>
</protein>
<evidence type="ECO:0000256" key="5">
    <source>
        <dbReference type="ARBA" id="ARBA00022801"/>
    </source>
</evidence>
<dbReference type="NCBIfam" id="NF012139">
    <property type="entry name" value="exosort_XrtP"/>
    <property type="match status" value="1"/>
</dbReference>
<dbReference type="GO" id="GO:0006508">
    <property type="term" value="P:proteolysis"/>
    <property type="evidence" value="ECO:0007669"/>
    <property type="project" value="UniProtKB-KW"/>
</dbReference>
<dbReference type="GO" id="GO:0005886">
    <property type="term" value="C:plasma membrane"/>
    <property type="evidence" value="ECO:0007669"/>
    <property type="project" value="UniProtKB-SubCell"/>
</dbReference>
<reference evidence="9" key="1">
    <citation type="submission" date="2017-09" db="EMBL/GenBank/DDBJ databases">
        <title>Complete Genome Sequence of ansamitocin-producing Bacterium Actinosynnema pretiosum X47.</title>
        <authorList>
            <person name="Cao G."/>
            <person name="Zong G."/>
            <person name="Zhong C."/>
            <person name="Fu J."/>
        </authorList>
    </citation>
    <scope>NUCLEOTIDE SEQUENCE [LARGE SCALE GENOMIC DNA]</scope>
    <source>
        <strain evidence="9">X47</strain>
    </source>
</reference>
<evidence type="ECO:0000313" key="10">
    <source>
        <dbReference type="Proteomes" id="UP000218505"/>
    </source>
</evidence>
<keyword evidence="5" id="KW-0378">Hydrolase</keyword>
<keyword evidence="10" id="KW-1185">Reference proteome</keyword>
<gene>
    <name evidence="9" type="ORF">CNX65_05015</name>
</gene>
<dbReference type="EMBL" id="CP023445">
    <property type="protein sequence ID" value="ATE57991.1"/>
    <property type="molecule type" value="Genomic_DNA"/>
</dbReference>